<evidence type="ECO:0000256" key="2">
    <source>
        <dbReference type="ARBA" id="ARBA00006864"/>
    </source>
</evidence>
<dbReference type="InterPro" id="IPR050579">
    <property type="entry name" value="PMP-22/EMP/MP20-like"/>
</dbReference>
<feature type="transmembrane region" description="Helical" evidence="6">
    <location>
        <begin position="7"/>
        <end position="29"/>
    </location>
</feature>
<comment type="similarity">
    <text evidence="2 6">Belongs to the PMP-22/EMP/MP20 family.</text>
</comment>
<keyword evidence="3 6" id="KW-0812">Transmembrane</keyword>
<feature type="transmembrane region" description="Helical" evidence="6">
    <location>
        <begin position="67"/>
        <end position="88"/>
    </location>
</feature>
<evidence type="ECO:0000256" key="5">
    <source>
        <dbReference type="ARBA" id="ARBA00023136"/>
    </source>
</evidence>
<dbReference type="Pfam" id="PF00822">
    <property type="entry name" value="PMP22_Claudin"/>
    <property type="match status" value="1"/>
</dbReference>
<dbReference type="InterPro" id="IPR004032">
    <property type="entry name" value="PMP22_EMP_MP20"/>
</dbReference>
<keyword evidence="5 6" id="KW-0472">Membrane</keyword>
<reference evidence="7" key="1">
    <citation type="journal article" date="2014" name="Nature">
        <title>Elephant shark genome provides unique insights into gnathostome evolution.</title>
        <authorList>
            <consortium name="International Elephant Shark Genome Sequencing Consortium"/>
            <person name="Venkatesh B."/>
            <person name="Lee A.P."/>
            <person name="Ravi V."/>
            <person name="Maurya A.K."/>
            <person name="Lian M.M."/>
            <person name="Swann J.B."/>
            <person name="Ohta Y."/>
            <person name="Flajnik M.F."/>
            <person name="Sutoh Y."/>
            <person name="Kasahara M."/>
            <person name="Hoon S."/>
            <person name="Gangu V."/>
            <person name="Roy S.W."/>
            <person name="Irimia M."/>
            <person name="Korzh V."/>
            <person name="Kondrychyn I."/>
            <person name="Lim Z.W."/>
            <person name="Tay B.H."/>
            <person name="Tohari S."/>
            <person name="Kong K.W."/>
            <person name="Ho S."/>
            <person name="Lorente-Galdos B."/>
            <person name="Quilez J."/>
            <person name="Marques-Bonet T."/>
            <person name="Raney B.J."/>
            <person name="Ingham P.W."/>
            <person name="Tay A."/>
            <person name="Hillier L.W."/>
            <person name="Minx P."/>
            <person name="Boehm T."/>
            <person name="Wilson R.K."/>
            <person name="Brenner S."/>
            <person name="Warren W.C."/>
        </authorList>
    </citation>
    <scope>NUCLEOTIDE SEQUENCE</scope>
    <source>
        <tissue evidence="7">Brain</tissue>
    </source>
</reference>
<evidence type="ECO:0000313" key="7">
    <source>
        <dbReference type="EMBL" id="AFP12496.1"/>
    </source>
</evidence>
<dbReference type="PRINTS" id="PR01453">
    <property type="entry name" value="EPMEMFAMILY"/>
</dbReference>
<feature type="transmembrane region" description="Helical" evidence="6">
    <location>
        <begin position="95"/>
        <end position="117"/>
    </location>
</feature>
<accession>V9LHA8</accession>
<evidence type="ECO:0000256" key="3">
    <source>
        <dbReference type="ARBA" id="ARBA00022692"/>
    </source>
</evidence>
<protein>
    <submittedName>
        <fullName evidence="7">Epithelial membrane protein 3</fullName>
    </submittedName>
</protein>
<dbReference type="InterPro" id="IPR004031">
    <property type="entry name" value="PMP22/EMP/MP20/Claudin"/>
</dbReference>
<proteinExistence type="evidence at transcript level"/>
<name>V9LHA8_CALMI</name>
<dbReference type="PANTHER" id="PTHR10671">
    <property type="entry name" value="EPITHELIAL MEMBRANE PROTEIN-RELATED"/>
    <property type="match status" value="1"/>
</dbReference>
<evidence type="ECO:0000256" key="6">
    <source>
        <dbReference type="RuleBase" id="RU363088"/>
    </source>
</evidence>
<dbReference type="GO" id="GO:0005886">
    <property type="term" value="C:plasma membrane"/>
    <property type="evidence" value="ECO:0007669"/>
    <property type="project" value="TreeGrafter"/>
</dbReference>
<dbReference type="AlphaFoldDB" id="V9LHA8"/>
<comment type="subcellular location">
    <subcellularLocation>
        <location evidence="1 6">Membrane</location>
        <topology evidence="1 6">Multi-pass membrane protein</topology>
    </subcellularLocation>
</comment>
<dbReference type="EMBL" id="JW879979">
    <property type="protein sequence ID" value="AFP12496.1"/>
    <property type="molecule type" value="mRNA"/>
</dbReference>
<organism evidence="7">
    <name type="scientific">Callorhinchus milii</name>
    <name type="common">Ghost shark</name>
    <dbReference type="NCBI Taxonomy" id="7868"/>
    <lineage>
        <taxon>Eukaryota</taxon>
        <taxon>Metazoa</taxon>
        <taxon>Chordata</taxon>
        <taxon>Craniata</taxon>
        <taxon>Vertebrata</taxon>
        <taxon>Chondrichthyes</taxon>
        <taxon>Holocephali</taxon>
        <taxon>Chimaeriformes</taxon>
        <taxon>Callorhinchidae</taxon>
        <taxon>Callorhinchus</taxon>
    </lineage>
</organism>
<keyword evidence="4 6" id="KW-1133">Transmembrane helix</keyword>
<feature type="transmembrane region" description="Helical" evidence="6">
    <location>
        <begin position="137"/>
        <end position="156"/>
    </location>
</feature>
<evidence type="ECO:0000256" key="4">
    <source>
        <dbReference type="ARBA" id="ARBA00022989"/>
    </source>
</evidence>
<sequence>MGYLLPSVLVLHLIIIFLIYTSLVTNSWWSSESRTQGLWTICSIDRTRTCDPIGKTPGDEWLHAAQAAMLVAAIFTALSGLVFLCQLFALRRGSLFYVTAVFQVFASLCVFSAALIYTLHGSRFRAEQSGSLGYSFALSWISFPLCLSSGVLYIHIRKLQ</sequence>
<dbReference type="PANTHER" id="PTHR10671:SF8">
    <property type="entry name" value="EPITHELIAL MEMBRANE PROTEIN 3"/>
    <property type="match status" value="1"/>
</dbReference>
<dbReference type="Gene3D" id="1.20.140.150">
    <property type="match status" value="1"/>
</dbReference>
<evidence type="ECO:0000256" key="1">
    <source>
        <dbReference type="ARBA" id="ARBA00004141"/>
    </source>
</evidence>